<evidence type="ECO:0000313" key="1">
    <source>
        <dbReference type="EMBL" id="KIK63374.1"/>
    </source>
</evidence>
<sequence length="170" mass="19154">MKLDNDQAVPNVISVGLQSLTSRSDDNPPREYNDTFSRLRRRSRMPAVDIEDLSPPVSRQAVPLLLMLQPQTHRRNPHLELPIWARSALPTKLPVQKMKMQMGNIRKRSIASESQELALGLHTAADVALGAEDFNNYDLGEGGRDEGAPEEVDNYPEAEIEELQTDFFTF</sequence>
<accession>A0A0D0CKE1</accession>
<protein>
    <submittedName>
        <fullName evidence="1">Uncharacterized protein</fullName>
    </submittedName>
</protein>
<dbReference type="Proteomes" id="UP000053593">
    <property type="component" value="Unassembled WGS sequence"/>
</dbReference>
<proteinExistence type="predicted"/>
<gene>
    <name evidence="1" type="ORF">GYMLUDRAFT_57594</name>
</gene>
<name>A0A0D0CKE1_9AGAR</name>
<dbReference type="EMBL" id="KN834764">
    <property type="protein sequence ID" value="KIK63374.1"/>
    <property type="molecule type" value="Genomic_DNA"/>
</dbReference>
<organism evidence="1 2">
    <name type="scientific">Collybiopsis luxurians FD-317 M1</name>
    <dbReference type="NCBI Taxonomy" id="944289"/>
    <lineage>
        <taxon>Eukaryota</taxon>
        <taxon>Fungi</taxon>
        <taxon>Dikarya</taxon>
        <taxon>Basidiomycota</taxon>
        <taxon>Agaricomycotina</taxon>
        <taxon>Agaricomycetes</taxon>
        <taxon>Agaricomycetidae</taxon>
        <taxon>Agaricales</taxon>
        <taxon>Marasmiineae</taxon>
        <taxon>Omphalotaceae</taxon>
        <taxon>Collybiopsis</taxon>
        <taxon>Collybiopsis luxurians</taxon>
    </lineage>
</organism>
<dbReference type="AlphaFoldDB" id="A0A0D0CKE1"/>
<evidence type="ECO:0000313" key="2">
    <source>
        <dbReference type="Proteomes" id="UP000053593"/>
    </source>
</evidence>
<reference evidence="1 2" key="1">
    <citation type="submission" date="2014-04" db="EMBL/GenBank/DDBJ databases">
        <title>Evolutionary Origins and Diversification of the Mycorrhizal Mutualists.</title>
        <authorList>
            <consortium name="DOE Joint Genome Institute"/>
            <consortium name="Mycorrhizal Genomics Consortium"/>
            <person name="Kohler A."/>
            <person name="Kuo A."/>
            <person name="Nagy L.G."/>
            <person name="Floudas D."/>
            <person name="Copeland A."/>
            <person name="Barry K.W."/>
            <person name="Cichocki N."/>
            <person name="Veneault-Fourrey C."/>
            <person name="LaButti K."/>
            <person name="Lindquist E.A."/>
            <person name="Lipzen A."/>
            <person name="Lundell T."/>
            <person name="Morin E."/>
            <person name="Murat C."/>
            <person name="Riley R."/>
            <person name="Ohm R."/>
            <person name="Sun H."/>
            <person name="Tunlid A."/>
            <person name="Henrissat B."/>
            <person name="Grigoriev I.V."/>
            <person name="Hibbett D.S."/>
            <person name="Martin F."/>
        </authorList>
    </citation>
    <scope>NUCLEOTIDE SEQUENCE [LARGE SCALE GENOMIC DNA]</scope>
    <source>
        <strain evidence="1 2">FD-317 M1</strain>
    </source>
</reference>
<keyword evidence="2" id="KW-1185">Reference proteome</keyword>
<dbReference type="HOGENOM" id="CLU_1570813_0_0_1"/>